<gene>
    <name evidence="1" type="primary">SUVC06G1000</name>
    <name evidence="1" type="ORF">SUVC_06G1000</name>
</gene>
<dbReference type="Pfam" id="PF08539">
    <property type="entry name" value="HbrB"/>
    <property type="match status" value="1"/>
</dbReference>
<reference evidence="1" key="1">
    <citation type="submission" date="2022-10" db="EMBL/GenBank/DDBJ databases">
        <authorList>
            <person name="Byrne P K."/>
        </authorList>
    </citation>
    <scope>NUCLEOTIDE SEQUENCE</scope>
    <source>
        <strain evidence="1">CBS7001</strain>
    </source>
</reference>
<name>A0AA35NQ51_SACUV</name>
<dbReference type="PANTHER" id="PTHR32428">
    <property type="entry name" value="TARGET OF RAPAMYCIN COMPLEX 2 SUBUNIT BIT61-RELATED"/>
    <property type="match status" value="1"/>
</dbReference>
<dbReference type="GO" id="GO:0031932">
    <property type="term" value="C:TORC2 complex"/>
    <property type="evidence" value="ECO:0007669"/>
    <property type="project" value="TreeGrafter"/>
</dbReference>
<dbReference type="AlphaFoldDB" id="A0AA35NQ51"/>
<evidence type="ECO:0008006" key="3">
    <source>
        <dbReference type="Google" id="ProtNLM"/>
    </source>
</evidence>
<evidence type="ECO:0000313" key="2">
    <source>
        <dbReference type="Proteomes" id="UP001162090"/>
    </source>
</evidence>
<sequence>MIGEGVISRENTPNMMLLPGVQGEQYLNVQPAMPTKNFHTSSEIIRQTLVDTTSDDVYSVKNLKGSRNPVSPSISNIGFQSIFQTVDHPRSKLSVTSNHSLKSNDEISAISARSKSPQIGDIKSADTMEYSSNLAKQLSTDAISVSQKSLHSTSSSSYIKRKASGFLSRRGRAHTTISSDPASFLTSSSTLHNNSHSFRNVIKNFFQNKNHRHIGQDTIEPAIPNSLSKFLHSSYGRHKSPSQFIHTNAGQLVDSGTSVYSLSVNPSCANSNSISVDPFSDVDPTSPNPVSMLHDLLRNLSSLEANYKHFNSQELTTLTNNIWNIFCSNVAELFRTQRIWKLRAKIEDFNEVLEFYCILKTDPRVSNGGMNRIFSDLKEFLVSSLYSLENQIVFNYSNEDTINNALKRLGVIWRIFYQEVYYDLTAVLLPLDRTISDDGDSTMSKSTNESRAHIGCGFSIGFLLLKCFRDSIVLPCYENFVNSNDGISRSFQLYIFNQEEENNVTEMDKLTLLQCFGILSTIQSADRNQRIIDELLTGIRMSI</sequence>
<dbReference type="EMBL" id="OX365917">
    <property type="protein sequence ID" value="CAI4061010.1"/>
    <property type="molecule type" value="Genomic_DNA"/>
</dbReference>
<organism evidence="1 2">
    <name type="scientific">Saccharomyces uvarum</name>
    <name type="common">Yeast</name>
    <name type="synonym">Saccharomyces bayanus var. uvarum</name>
    <dbReference type="NCBI Taxonomy" id="230603"/>
    <lineage>
        <taxon>Eukaryota</taxon>
        <taxon>Fungi</taxon>
        <taxon>Dikarya</taxon>
        <taxon>Ascomycota</taxon>
        <taxon>Saccharomycotina</taxon>
        <taxon>Saccharomycetes</taxon>
        <taxon>Saccharomycetales</taxon>
        <taxon>Saccharomycetaceae</taxon>
        <taxon>Saccharomyces</taxon>
    </lineage>
</organism>
<evidence type="ECO:0000313" key="1">
    <source>
        <dbReference type="EMBL" id="CAI4061010.1"/>
    </source>
</evidence>
<protein>
    <recommendedName>
        <fullName evidence="3">Target of rapamycin complex 2 subunit BIT61</fullName>
    </recommendedName>
</protein>
<dbReference type="InterPro" id="IPR013745">
    <property type="entry name" value="Bit61/PRR5"/>
</dbReference>
<dbReference type="PANTHER" id="PTHR32428:SF2">
    <property type="entry name" value="TARGET OF RAPAMYCIN COMPLEX 2 SUBUNIT BIT61-RELATED"/>
    <property type="match status" value="1"/>
</dbReference>
<dbReference type="GO" id="GO:0038203">
    <property type="term" value="P:TORC2 signaling"/>
    <property type="evidence" value="ECO:0007669"/>
    <property type="project" value="TreeGrafter"/>
</dbReference>
<dbReference type="Proteomes" id="UP001162090">
    <property type="component" value="Chromosome 6"/>
</dbReference>
<accession>A0AA35NQ51</accession>
<proteinExistence type="predicted"/>